<dbReference type="SUPFAM" id="SSF52540">
    <property type="entry name" value="P-loop containing nucleoside triphosphate hydrolases"/>
    <property type="match status" value="1"/>
</dbReference>
<dbReference type="InterPro" id="IPR053137">
    <property type="entry name" value="NLR-like"/>
</dbReference>
<dbReference type="Gene3D" id="1.25.40.10">
    <property type="entry name" value="Tetratricopeptide repeat domain"/>
    <property type="match status" value="1"/>
</dbReference>
<reference evidence="1 2" key="1">
    <citation type="journal article" date="2021" name="Nat. Commun.">
        <title>Genetic determinants of endophytism in the Arabidopsis root mycobiome.</title>
        <authorList>
            <person name="Mesny F."/>
            <person name="Miyauchi S."/>
            <person name="Thiergart T."/>
            <person name="Pickel B."/>
            <person name="Atanasova L."/>
            <person name="Karlsson M."/>
            <person name="Huettel B."/>
            <person name="Barry K.W."/>
            <person name="Haridas S."/>
            <person name="Chen C."/>
            <person name="Bauer D."/>
            <person name="Andreopoulos W."/>
            <person name="Pangilinan J."/>
            <person name="LaButti K."/>
            <person name="Riley R."/>
            <person name="Lipzen A."/>
            <person name="Clum A."/>
            <person name="Drula E."/>
            <person name="Henrissat B."/>
            <person name="Kohler A."/>
            <person name="Grigoriev I.V."/>
            <person name="Martin F.M."/>
            <person name="Hacquard S."/>
        </authorList>
    </citation>
    <scope>NUCLEOTIDE SEQUENCE [LARGE SCALE GENOMIC DNA]</scope>
    <source>
        <strain evidence="1 2">MPI-CAGE-CH-0241</strain>
    </source>
</reference>
<dbReference type="AlphaFoldDB" id="A0A9P9ADK6"/>
<keyword evidence="1" id="KW-0378">Hydrolase</keyword>
<dbReference type="GO" id="GO:0016787">
    <property type="term" value="F:hydrolase activity"/>
    <property type="evidence" value="ECO:0007669"/>
    <property type="project" value="UniProtKB-KW"/>
</dbReference>
<evidence type="ECO:0000313" key="1">
    <source>
        <dbReference type="EMBL" id="KAH6866069.1"/>
    </source>
</evidence>
<dbReference type="OrthoDB" id="20872at2759"/>
<dbReference type="EMBL" id="JAGPYM010000158">
    <property type="protein sequence ID" value="KAH6866069.1"/>
    <property type="molecule type" value="Genomic_DNA"/>
</dbReference>
<protein>
    <submittedName>
        <fullName evidence="1">P-loop containing nucleoside triphosphate hydrolase protein</fullName>
    </submittedName>
</protein>
<evidence type="ECO:0000313" key="2">
    <source>
        <dbReference type="Proteomes" id="UP000777438"/>
    </source>
</evidence>
<dbReference type="PANTHER" id="PTHR46082">
    <property type="entry name" value="ATP/GTP-BINDING PROTEIN-RELATED"/>
    <property type="match status" value="1"/>
</dbReference>
<dbReference type="Pfam" id="PF13374">
    <property type="entry name" value="TPR_10"/>
    <property type="match status" value="1"/>
</dbReference>
<dbReference type="Pfam" id="PF13424">
    <property type="entry name" value="TPR_12"/>
    <property type="match status" value="2"/>
</dbReference>
<gene>
    <name evidence="1" type="ORF">B0T10DRAFT_77849</name>
</gene>
<keyword evidence="2" id="KW-1185">Reference proteome</keyword>
<comment type="caution">
    <text evidence="1">The sequence shown here is derived from an EMBL/GenBank/DDBJ whole genome shotgun (WGS) entry which is preliminary data.</text>
</comment>
<dbReference type="Gene3D" id="3.40.50.300">
    <property type="entry name" value="P-loop containing nucleotide triphosphate hydrolases"/>
    <property type="match status" value="1"/>
</dbReference>
<proteinExistence type="predicted"/>
<name>A0A9P9ADK6_9HYPO</name>
<dbReference type="Proteomes" id="UP000777438">
    <property type="component" value="Unassembled WGS sequence"/>
</dbReference>
<dbReference type="InterPro" id="IPR027417">
    <property type="entry name" value="P-loop_NTPase"/>
</dbReference>
<dbReference type="PANTHER" id="PTHR46082:SF6">
    <property type="entry name" value="AAA+ ATPASE DOMAIN-CONTAINING PROTEIN-RELATED"/>
    <property type="match status" value="1"/>
</dbReference>
<accession>A0A9P9ADK6</accession>
<sequence length="632" mass="71605">MLLVEHVLKNVVLVPYNRNQDFIARDAIFDNIKQKLGHGQRKRSANRRSRVSLYGLGGVGKSQIALAYTYWLQETCPDVSVFWVHAAKEERFRLGYASIAQECAIPGHDDPKADLLLLVKTWLEKTHKRRWLMVIDNADETELFFPSHQDRDKTGPSNSKVKEGNLGRYIPVCSHGSILITSRNKQAAFDLAQGKPPIEVGEMTDDEAHRLVRAVLDDSEISTEDTSRLAARLEHLPLAIAQATAFIQRNTISISEYVQLLNEGDAALVDRLSEPFETAGRDSEIPHAVTATWIISFEQLERRHTPTSNVLSVISLFDRQGIPKKFVADYWHRTQAAESGGSEAAEVTKVLGTLKAFSFISEGKDHSVDMHRLVQLVMRKWLFNEKKMAKFAQDALHIVSDAYPFGRFETRELCLKYLPHAQAVLKNGESGERDDEIAKASLLHGMAGYFLYQGRWKEAEELFVRVMELRKRVLGEEHPSTLTSMANLASTYRNQGRWKEAEALQVRVMETRKRVLGEEHPSTLTSMANLASTYWNQGRWKEAEALEVRVMETSSRVLGEEHPSTLTSMANLASTYRNQGRWEEAEDLQAKELGICSRVLGEEHPDTLTSMANLASTYWNQGRWKEAEELQA</sequence>
<dbReference type="InterPro" id="IPR011990">
    <property type="entry name" value="TPR-like_helical_dom_sf"/>
</dbReference>
<dbReference type="SUPFAM" id="SSF48452">
    <property type="entry name" value="TPR-like"/>
    <property type="match status" value="2"/>
</dbReference>
<organism evidence="1 2">
    <name type="scientific">Thelonectria olida</name>
    <dbReference type="NCBI Taxonomy" id="1576542"/>
    <lineage>
        <taxon>Eukaryota</taxon>
        <taxon>Fungi</taxon>
        <taxon>Dikarya</taxon>
        <taxon>Ascomycota</taxon>
        <taxon>Pezizomycotina</taxon>
        <taxon>Sordariomycetes</taxon>
        <taxon>Hypocreomycetidae</taxon>
        <taxon>Hypocreales</taxon>
        <taxon>Nectriaceae</taxon>
        <taxon>Thelonectria</taxon>
    </lineage>
</organism>
<feature type="non-terminal residue" evidence="1">
    <location>
        <position position="632"/>
    </location>
</feature>